<dbReference type="EMBL" id="MVBN01000008">
    <property type="protein sequence ID" value="OOK68199.1"/>
    <property type="molecule type" value="Genomic_DNA"/>
</dbReference>
<dbReference type="Proteomes" id="UP000189229">
    <property type="component" value="Unassembled WGS sequence"/>
</dbReference>
<dbReference type="Proteomes" id="UP000188532">
    <property type="component" value="Unassembled WGS sequence"/>
</dbReference>
<evidence type="ECO:0000313" key="4">
    <source>
        <dbReference type="Proteomes" id="UP000189229"/>
    </source>
</evidence>
<dbReference type="EMBL" id="MVBM01000005">
    <property type="protein sequence ID" value="OOK71801.1"/>
    <property type="molecule type" value="Genomic_DNA"/>
</dbReference>
<sequence length="55" mass="5696">MVEPGGAEKARLRRPIGLQVRWPGADLAGAALMKTPIGEASLRSEVSQALMPPGG</sequence>
<reference evidence="3 4" key="1">
    <citation type="submission" date="2017-02" db="EMBL/GenBank/DDBJ databases">
        <title>Complete genome sequences of Mycobacterium kansasii strains isolated from rhesus macaques.</title>
        <authorList>
            <person name="Panda A."/>
            <person name="Nagaraj S."/>
            <person name="Zhao X."/>
            <person name="Tettelin H."/>
            <person name="Detolla L.J."/>
        </authorList>
    </citation>
    <scope>NUCLEOTIDE SEQUENCE [LARGE SCALE GENOMIC DNA]</scope>
    <source>
        <strain evidence="1 3">11-3469</strain>
        <strain evidence="2 4">11-3813</strain>
    </source>
</reference>
<gene>
    <name evidence="1" type="ORF">BZL29_6911</name>
    <name evidence="2" type="ORF">BZL30_5554</name>
</gene>
<name>A0A1V3WMJ5_MYCKA</name>
<evidence type="ECO:0000313" key="1">
    <source>
        <dbReference type="EMBL" id="OOK68199.1"/>
    </source>
</evidence>
<comment type="caution">
    <text evidence="1">The sequence shown here is derived from an EMBL/GenBank/DDBJ whole genome shotgun (WGS) entry which is preliminary data.</text>
</comment>
<evidence type="ECO:0000313" key="3">
    <source>
        <dbReference type="Proteomes" id="UP000188532"/>
    </source>
</evidence>
<proteinExistence type="predicted"/>
<accession>A0A1V3WMJ5</accession>
<evidence type="ECO:0000313" key="2">
    <source>
        <dbReference type="EMBL" id="OOK71801.1"/>
    </source>
</evidence>
<protein>
    <submittedName>
        <fullName evidence="1">Uncharacterized protein</fullName>
    </submittedName>
</protein>
<organism evidence="1 3">
    <name type="scientific">Mycobacterium kansasii</name>
    <dbReference type="NCBI Taxonomy" id="1768"/>
    <lineage>
        <taxon>Bacteria</taxon>
        <taxon>Bacillati</taxon>
        <taxon>Actinomycetota</taxon>
        <taxon>Actinomycetes</taxon>
        <taxon>Mycobacteriales</taxon>
        <taxon>Mycobacteriaceae</taxon>
        <taxon>Mycobacterium</taxon>
    </lineage>
</organism>
<dbReference type="AlphaFoldDB" id="A0A1V3WMJ5"/>